<organism evidence="1 2">
    <name type="scientific">Bordetella petrii (strain ATCC BAA-461 / DSM 12804 / CCUG 43448 / CIP 107267 / Se-1111R)</name>
    <dbReference type="NCBI Taxonomy" id="340100"/>
    <lineage>
        <taxon>Bacteria</taxon>
        <taxon>Pseudomonadati</taxon>
        <taxon>Pseudomonadota</taxon>
        <taxon>Betaproteobacteria</taxon>
        <taxon>Burkholderiales</taxon>
        <taxon>Alcaligenaceae</taxon>
        <taxon>Bordetella</taxon>
    </lineage>
</organism>
<protein>
    <submittedName>
        <fullName evidence="1">Integrase</fullName>
    </submittedName>
</protein>
<keyword evidence="2" id="KW-1185">Reference proteome</keyword>
<sequence length="45" mass="5009">MKARRDHVSPLSTQAIAALKDLQRITGGRYLFPHRSGKGFTTPID</sequence>
<evidence type="ECO:0000313" key="2">
    <source>
        <dbReference type="Proteomes" id="UP000001225"/>
    </source>
</evidence>
<proteinExistence type="predicted"/>
<dbReference type="InterPro" id="IPR011010">
    <property type="entry name" value="DNA_brk_join_enz"/>
</dbReference>
<dbReference type="KEGG" id="bpt:Bpet3995"/>
<dbReference type="EMBL" id="AM902716">
    <property type="protein sequence ID" value="CAP44343.1"/>
    <property type="molecule type" value="Genomic_DNA"/>
</dbReference>
<gene>
    <name evidence="1" type="ordered locus">Bpet3995</name>
</gene>
<name>A9I6U6_BORPD</name>
<dbReference type="Proteomes" id="UP000001225">
    <property type="component" value="Chromosome"/>
</dbReference>
<evidence type="ECO:0000313" key="1">
    <source>
        <dbReference type="EMBL" id="CAP44343.1"/>
    </source>
</evidence>
<accession>A9I6U6</accession>
<reference evidence="1 2" key="1">
    <citation type="journal article" date="2008" name="BMC Genomics">
        <title>The missing link: Bordetella petrii is endowed with both the metabolic versatility of environmental bacteria and virulence traits of pathogenic Bordetellae.</title>
        <authorList>
            <person name="Gross R."/>
            <person name="Guzman C.A."/>
            <person name="Sebaihia M."/>
            <person name="Martins Dos Santos V.A."/>
            <person name="Pieper D.H."/>
            <person name="Koebnik R."/>
            <person name="Lechner M."/>
            <person name="Bartels D."/>
            <person name="Buhrmester J."/>
            <person name="Choudhuri J.V."/>
            <person name="Ebensen T."/>
            <person name="Gaigalat L."/>
            <person name="Herrmann S."/>
            <person name="Khachane A.N."/>
            <person name="Larisch C."/>
            <person name="Link S."/>
            <person name="Linke B."/>
            <person name="Meyer F."/>
            <person name="Mormann S."/>
            <person name="Nakunst D."/>
            <person name="Rueckert C."/>
            <person name="Schneiker-Bekel S."/>
            <person name="Schulze K."/>
            <person name="Vorhoelter F.J."/>
            <person name="Yevsa T."/>
            <person name="Engle J.T."/>
            <person name="Goldman W.E."/>
            <person name="Puehler A."/>
            <person name="Goebel U.B."/>
            <person name="Goesmann A."/>
            <person name="Bloecker H."/>
            <person name="Kaiser O."/>
            <person name="Martinez-Arias R."/>
        </authorList>
    </citation>
    <scope>NUCLEOTIDE SEQUENCE [LARGE SCALE GENOMIC DNA]</scope>
    <source>
        <strain evidence="2">ATCC BAA-461 / DSM 12804 / CCUG 43448 / CIP 107267 / Se-1111R</strain>
    </source>
</reference>
<dbReference type="GO" id="GO:0003677">
    <property type="term" value="F:DNA binding"/>
    <property type="evidence" value="ECO:0007669"/>
    <property type="project" value="InterPro"/>
</dbReference>
<dbReference type="AlphaFoldDB" id="A9I6U6"/>
<dbReference type="SUPFAM" id="SSF56349">
    <property type="entry name" value="DNA breaking-rejoining enzymes"/>
    <property type="match status" value="1"/>
</dbReference>